<reference evidence="1 2" key="1">
    <citation type="submission" date="2020-10" db="EMBL/GenBank/DDBJ databases">
        <authorList>
            <person name="Castelo-Branco R."/>
            <person name="Eusebio N."/>
            <person name="Adriana R."/>
            <person name="Vieira A."/>
            <person name="Brugerolle De Fraissinette N."/>
            <person name="Rezende De Castro R."/>
            <person name="Schneider M.P."/>
            <person name="Vasconcelos V."/>
            <person name="Leao P.N."/>
        </authorList>
    </citation>
    <scope>NUCLEOTIDE SEQUENCE [LARGE SCALE GENOMIC DNA]</scope>
    <source>
        <strain evidence="1 2">LEGE 07299</strain>
    </source>
</reference>
<proteinExistence type="predicted"/>
<gene>
    <name evidence="1" type="ORF">IQ229_19710</name>
</gene>
<comment type="caution">
    <text evidence="1">The sequence shown here is derived from an EMBL/GenBank/DDBJ whole genome shotgun (WGS) entry which is preliminary data.</text>
</comment>
<dbReference type="Proteomes" id="UP000647836">
    <property type="component" value="Unassembled WGS sequence"/>
</dbReference>
<sequence>MSNSYSELIQTALENCQRGSRKPIQLPPGNLDRSFSQKLVTLMESRLPLTDKLLLRWCQDALHQALVAARCGQIVMAKQFFTKARTPLESDTLSIEGGLICKSFHEVAEAYLDYRQSAFDQARTRLFEGLAIDVLLEEKYGYELLYLHRLQIALHLVRIDVACMCFESAIDLACRLLSYLEGASEALPLPGSWGSKRVALLPPELAATMFVQITDQVALALAGKNHQVTRNLFAVVSHHMQLQADGNCQCHPRSHAWFLIKRAVVSNDIATFLERASHFLTEGRADTPLLWYATVVDLVALCDELALPESELVRQEIAKDAVTWEYLPQPFLTILSGYANSGT</sequence>
<evidence type="ECO:0000313" key="1">
    <source>
        <dbReference type="EMBL" id="MBE9107067.1"/>
    </source>
</evidence>
<organism evidence="1 2">
    <name type="scientific">Nostoc cf. edaphicum LEGE 07299</name>
    <dbReference type="NCBI Taxonomy" id="2777974"/>
    <lineage>
        <taxon>Bacteria</taxon>
        <taxon>Bacillati</taxon>
        <taxon>Cyanobacteriota</taxon>
        <taxon>Cyanophyceae</taxon>
        <taxon>Nostocales</taxon>
        <taxon>Nostocaceae</taxon>
        <taxon>Nostoc</taxon>
    </lineage>
</organism>
<dbReference type="EMBL" id="JADEXF010000730">
    <property type="protein sequence ID" value="MBE9107067.1"/>
    <property type="molecule type" value="Genomic_DNA"/>
</dbReference>
<dbReference type="RefSeq" id="WP_194046630.1">
    <property type="nucleotide sequence ID" value="NZ_JADEXF010000730.1"/>
</dbReference>
<keyword evidence="2" id="KW-1185">Reference proteome</keyword>
<accession>A0ABR9U3X8</accession>
<protein>
    <submittedName>
        <fullName evidence="1">Uncharacterized protein</fullName>
    </submittedName>
</protein>
<evidence type="ECO:0000313" key="2">
    <source>
        <dbReference type="Proteomes" id="UP000647836"/>
    </source>
</evidence>
<name>A0ABR9U3X8_9NOSO</name>